<gene>
    <name evidence="1" type="ORF">HHSLTHF2_34680</name>
</gene>
<sequence length="107" mass="11681">MFSDNILVQTADQHGIVSIKTKEIVNTNFNTVILGDHVWLGRQCILTSNARVGYGSVIGTGAIVTGEVPDLVIAAGVPARIIKENHTWSRSPITLDYFSKKIIEENC</sequence>
<dbReference type="InterPro" id="IPR051159">
    <property type="entry name" value="Hexapeptide_acetyltransf"/>
</dbReference>
<accession>A0A6F8U7Q3</accession>
<keyword evidence="2" id="KW-1185">Reference proteome</keyword>
<name>A0A6F8U7Q3_9GAMM</name>
<proteinExistence type="predicted"/>
<evidence type="ECO:0008006" key="3">
    <source>
        <dbReference type="Google" id="ProtNLM"/>
    </source>
</evidence>
<evidence type="ECO:0000313" key="2">
    <source>
        <dbReference type="Proteomes" id="UP000502259"/>
    </source>
</evidence>
<protein>
    <recommendedName>
        <fullName evidence="3">Acetyltransferase</fullName>
    </recommendedName>
</protein>
<dbReference type="RefSeq" id="WP_172422274.1">
    <property type="nucleotide sequence ID" value="NZ_AP022843.1"/>
</dbReference>
<dbReference type="Gene3D" id="2.160.10.10">
    <property type="entry name" value="Hexapeptide repeat proteins"/>
    <property type="match status" value="1"/>
</dbReference>
<reference evidence="1 2" key="1">
    <citation type="submission" date="2020-03" db="EMBL/GenBank/DDBJ databases">
        <title>Complete Genome Sequence of Halomonas hydrothermalis Strain Slthf2, Halophilic Bacterium Isolated from Deep-Sea Hydrothermal-Vent Environments.</title>
        <authorList>
            <person name="Takeyama N."/>
            <person name="Huang M."/>
            <person name="Sato K."/>
            <person name="Galipon J."/>
            <person name="Arakawa K."/>
        </authorList>
    </citation>
    <scope>NUCLEOTIDE SEQUENCE [LARGE SCALE GENOMIC DNA]</scope>
    <source>
        <strain evidence="1 2">Slthf2</strain>
    </source>
</reference>
<dbReference type="AlphaFoldDB" id="A0A6F8U7Q3"/>
<dbReference type="SUPFAM" id="SSF51161">
    <property type="entry name" value="Trimeric LpxA-like enzymes"/>
    <property type="match status" value="1"/>
</dbReference>
<organism evidence="1 2">
    <name type="scientific">Halomonas hydrothermalis</name>
    <dbReference type="NCBI Taxonomy" id="115561"/>
    <lineage>
        <taxon>Bacteria</taxon>
        <taxon>Pseudomonadati</taxon>
        <taxon>Pseudomonadota</taxon>
        <taxon>Gammaproteobacteria</taxon>
        <taxon>Oceanospirillales</taxon>
        <taxon>Halomonadaceae</taxon>
        <taxon>Halomonas</taxon>
    </lineage>
</organism>
<dbReference type="PANTHER" id="PTHR23416">
    <property type="entry name" value="SIALIC ACID SYNTHASE-RELATED"/>
    <property type="match status" value="1"/>
</dbReference>
<dbReference type="EMBL" id="AP022843">
    <property type="protein sequence ID" value="BCB09578.1"/>
    <property type="molecule type" value="Genomic_DNA"/>
</dbReference>
<dbReference type="Proteomes" id="UP000502259">
    <property type="component" value="Chromosome"/>
</dbReference>
<evidence type="ECO:0000313" key="1">
    <source>
        <dbReference type="EMBL" id="BCB09578.1"/>
    </source>
</evidence>
<dbReference type="InterPro" id="IPR011004">
    <property type="entry name" value="Trimer_LpxA-like_sf"/>
</dbReference>
<dbReference type="PANTHER" id="PTHR23416:SF78">
    <property type="entry name" value="LIPOPOLYSACCHARIDE BIOSYNTHESIS O-ACETYL TRANSFERASE WBBJ-RELATED"/>
    <property type="match status" value="1"/>
</dbReference>